<keyword evidence="3" id="KW-1185">Reference proteome</keyword>
<comment type="caution">
    <text evidence="2">The sequence shown here is derived from an EMBL/GenBank/DDBJ whole genome shotgun (WGS) entry which is preliminary data.</text>
</comment>
<evidence type="ECO:0000313" key="3">
    <source>
        <dbReference type="Proteomes" id="UP000299102"/>
    </source>
</evidence>
<sequence>MQRGNSPRSGSGILQPCGPRSGHTCGQRLCSTACPRGDLVPGGTQGHFVHAFDSTPLPSACPNRDPRRCACFGSWAITTSSSVFTLRTSRITTVGNLFGFGDLSLPAHLEPLLNLFASSAEEQLTTTAGSWPPESVSSHAHLPRVHA</sequence>
<accession>A0A4C2AC89</accession>
<dbReference type="Proteomes" id="UP000299102">
    <property type="component" value="Unassembled WGS sequence"/>
</dbReference>
<name>A0A4C2AC89_EUMVA</name>
<protein>
    <submittedName>
        <fullName evidence="2">Uncharacterized protein</fullName>
    </submittedName>
</protein>
<proteinExistence type="predicted"/>
<evidence type="ECO:0000313" key="2">
    <source>
        <dbReference type="EMBL" id="GBP98471.1"/>
    </source>
</evidence>
<dbReference type="AlphaFoldDB" id="A0A4C2AC89"/>
<feature type="region of interest" description="Disordered" evidence="1">
    <location>
        <begin position="126"/>
        <end position="147"/>
    </location>
</feature>
<reference evidence="2 3" key="1">
    <citation type="journal article" date="2019" name="Commun. Biol.">
        <title>The bagworm genome reveals a unique fibroin gene that provides high tensile strength.</title>
        <authorList>
            <person name="Kono N."/>
            <person name="Nakamura H."/>
            <person name="Ohtoshi R."/>
            <person name="Tomita M."/>
            <person name="Numata K."/>
            <person name="Arakawa K."/>
        </authorList>
    </citation>
    <scope>NUCLEOTIDE SEQUENCE [LARGE SCALE GENOMIC DNA]</scope>
</reference>
<evidence type="ECO:0000256" key="1">
    <source>
        <dbReference type="SAM" id="MobiDB-lite"/>
    </source>
</evidence>
<organism evidence="2 3">
    <name type="scientific">Eumeta variegata</name>
    <name type="common">Bagworm moth</name>
    <name type="synonym">Eumeta japonica</name>
    <dbReference type="NCBI Taxonomy" id="151549"/>
    <lineage>
        <taxon>Eukaryota</taxon>
        <taxon>Metazoa</taxon>
        <taxon>Ecdysozoa</taxon>
        <taxon>Arthropoda</taxon>
        <taxon>Hexapoda</taxon>
        <taxon>Insecta</taxon>
        <taxon>Pterygota</taxon>
        <taxon>Neoptera</taxon>
        <taxon>Endopterygota</taxon>
        <taxon>Lepidoptera</taxon>
        <taxon>Glossata</taxon>
        <taxon>Ditrysia</taxon>
        <taxon>Tineoidea</taxon>
        <taxon>Psychidae</taxon>
        <taxon>Oiketicinae</taxon>
        <taxon>Eumeta</taxon>
    </lineage>
</organism>
<dbReference type="EMBL" id="BGZK01003148">
    <property type="protein sequence ID" value="GBP98471.1"/>
    <property type="molecule type" value="Genomic_DNA"/>
</dbReference>
<gene>
    <name evidence="2" type="ORF">EVAR_59897_1</name>
</gene>